<dbReference type="OrthoDB" id="9800698at2"/>
<protein>
    <recommendedName>
        <fullName evidence="3">Sulfotransferase domain-containing protein</fullName>
    </recommendedName>
</protein>
<reference evidence="1" key="1">
    <citation type="submission" date="2019-03" db="EMBL/GenBank/DDBJ databases">
        <title>Afifella sp. nov., isolated from activated sludge.</title>
        <authorList>
            <person name="Li Q."/>
            <person name="Liu Y."/>
        </authorList>
    </citation>
    <scope>NUCLEOTIDE SEQUENCE</scope>
    <source>
        <strain evidence="1">L72</strain>
    </source>
</reference>
<dbReference type="EMBL" id="SPKJ01000009">
    <property type="protein sequence ID" value="MYZ47064.1"/>
    <property type="molecule type" value="Genomic_DNA"/>
</dbReference>
<evidence type="ECO:0008006" key="3">
    <source>
        <dbReference type="Google" id="ProtNLM"/>
    </source>
</evidence>
<organism evidence="1 2">
    <name type="scientific">Propylenella binzhouense</name>
    <dbReference type="NCBI Taxonomy" id="2555902"/>
    <lineage>
        <taxon>Bacteria</taxon>
        <taxon>Pseudomonadati</taxon>
        <taxon>Pseudomonadota</taxon>
        <taxon>Alphaproteobacteria</taxon>
        <taxon>Hyphomicrobiales</taxon>
        <taxon>Propylenellaceae</taxon>
        <taxon>Propylenella</taxon>
    </lineage>
</organism>
<dbReference type="Proteomes" id="UP000773614">
    <property type="component" value="Unassembled WGS sequence"/>
</dbReference>
<dbReference type="AlphaFoldDB" id="A0A964T2F6"/>
<keyword evidence="2" id="KW-1185">Reference proteome</keyword>
<proteinExistence type="predicted"/>
<dbReference type="InterPro" id="IPR027417">
    <property type="entry name" value="P-loop_NTPase"/>
</dbReference>
<comment type="caution">
    <text evidence="1">The sequence shown here is derived from an EMBL/GenBank/DDBJ whole genome shotgun (WGS) entry which is preliminary data.</text>
</comment>
<gene>
    <name evidence="1" type="ORF">E4O86_04980</name>
</gene>
<sequence>MAEWARVRTALTAPYIEIDQLDLLRRPEETVQSLAQFLSIDDDGIKRMEAILSGPRPQGTQEGHYDVVSLAGTNWSPAEQESFVRIAGPEMRRYNYSLDDQYYALSPLAAETAS</sequence>
<dbReference type="Gene3D" id="3.40.50.300">
    <property type="entry name" value="P-loop containing nucleotide triphosphate hydrolases"/>
    <property type="match status" value="1"/>
</dbReference>
<name>A0A964T2F6_9HYPH</name>
<accession>A0A964T2F6</accession>
<evidence type="ECO:0000313" key="1">
    <source>
        <dbReference type="EMBL" id="MYZ47064.1"/>
    </source>
</evidence>
<evidence type="ECO:0000313" key="2">
    <source>
        <dbReference type="Proteomes" id="UP000773614"/>
    </source>
</evidence>
<dbReference type="RefSeq" id="WP_161139414.1">
    <property type="nucleotide sequence ID" value="NZ_SPKJ01000009.1"/>
</dbReference>